<keyword evidence="1" id="KW-1185">Reference proteome</keyword>
<dbReference type="Proteomes" id="UP000887565">
    <property type="component" value="Unplaced"/>
</dbReference>
<name>A0A915I7W4_ROMCU</name>
<sequence length="86" mass="10405">MLWPSRFIGEVTTIANYERADEHTTKPMCKRRMNPYQIFFHSWRPSVHTILNRWDDRYPNFTLSFQPKCYGSPYRHSIKKQGPIDL</sequence>
<dbReference type="AlphaFoldDB" id="A0A915I7W4"/>
<protein>
    <submittedName>
        <fullName evidence="2">Uncharacterized protein</fullName>
    </submittedName>
</protein>
<evidence type="ECO:0000313" key="2">
    <source>
        <dbReference type="WBParaSite" id="nRc.2.0.1.t10254-RA"/>
    </source>
</evidence>
<proteinExistence type="predicted"/>
<dbReference type="WBParaSite" id="nRc.2.0.1.t10254-RA">
    <property type="protein sequence ID" value="nRc.2.0.1.t10254-RA"/>
    <property type="gene ID" value="nRc.2.0.1.g10254"/>
</dbReference>
<organism evidence="1 2">
    <name type="scientific">Romanomermis culicivorax</name>
    <name type="common">Nematode worm</name>
    <dbReference type="NCBI Taxonomy" id="13658"/>
    <lineage>
        <taxon>Eukaryota</taxon>
        <taxon>Metazoa</taxon>
        <taxon>Ecdysozoa</taxon>
        <taxon>Nematoda</taxon>
        <taxon>Enoplea</taxon>
        <taxon>Dorylaimia</taxon>
        <taxon>Mermithida</taxon>
        <taxon>Mermithoidea</taxon>
        <taxon>Mermithidae</taxon>
        <taxon>Romanomermis</taxon>
    </lineage>
</organism>
<accession>A0A915I7W4</accession>
<evidence type="ECO:0000313" key="1">
    <source>
        <dbReference type="Proteomes" id="UP000887565"/>
    </source>
</evidence>
<reference evidence="2" key="1">
    <citation type="submission" date="2022-11" db="UniProtKB">
        <authorList>
            <consortium name="WormBaseParasite"/>
        </authorList>
    </citation>
    <scope>IDENTIFICATION</scope>
</reference>